<dbReference type="Proteomes" id="UP000028582">
    <property type="component" value="Unassembled WGS sequence"/>
</dbReference>
<name>A0A080YVN7_PHYNI</name>
<comment type="caution">
    <text evidence="1">The sequence shown here is derived from an EMBL/GenBank/DDBJ whole genome shotgun (WGS) entry which is preliminary data.</text>
</comment>
<reference evidence="1 2" key="1">
    <citation type="submission" date="2013-11" db="EMBL/GenBank/DDBJ databases">
        <title>The Genome Sequence of Phytophthora parasitica P1976.</title>
        <authorList>
            <consortium name="The Broad Institute Genomics Platform"/>
            <person name="Russ C."/>
            <person name="Tyler B."/>
            <person name="Panabieres F."/>
            <person name="Shan W."/>
            <person name="Tripathy S."/>
            <person name="Grunwald N."/>
            <person name="Machado M."/>
            <person name="Johnson C.S."/>
            <person name="Walker B."/>
            <person name="Young S."/>
            <person name="Zeng Q."/>
            <person name="Gargeya S."/>
            <person name="Fitzgerald M."/>
            <person name="Haas B."/>
            <person name="Abouelleil A."/>
            <person name="Allen A.W."/>
            <person name="Alvarado L."/>
            <person name="Arachchi H.M."/>
            <person name="Berlin A.M."/>
            <person name="Chapman S.B."/>
            <person name="Gainer-Dewar J."/>
            <person name="Goldberg J."/>
            <person name="Griggs A."/>
            <person name="Gujja S."/>
            <person name="Hansen M."/>
            <person name="Howarth C."/>
            <person name="Imamovic A."/>
            <person name="Ireland A."/>
            <person name="Larimer J."/>
            <person name="McCowan C."/>
            <person name="Murphy C."/>
            <person name="Pearson M."/>
            <person name="Poon T.W."/>
            <person name="Priest M."/>
            <person name="Roberts A."/>
            <person name="Saif S."/>
            <person name="Shea T."/>
            <person name="Sisk P."/>
            <person name="Sykes S."/>
            <person name="Wortman J."/>
            <person name="Nusbaum C."/>
            <person name="Birren B."/>
        </authorList>
    </citation>
    <scope>NUCLEOTIDE SEQUENCE [LARGE SCALE GENOMIC DNA]</scope>
    <source>
        <strain evidence="1 2">P1976</strain>
    </source>
</reference>
<organism evidence="1 2">
    <name type="scientific">Phytophthora nicotianae P1976</name>
    <dbReference type="NCBI Taxonomy" id="1317066"/>
    <lineage>
        <taxon>Eukaryota</taxon>
        <taxon>Sar</taxon>
        <taxon>Stramenopiles</taxon>
        <taxon>Oomycota</taxon>
        <taxon>Peronosporomycetes</taxon>
        <taxon>Peronosporales</taxon>
        <taxon>Peronosporaceae</taxon>
        <taxon>Phytophthora</taxon>
    </lineage>
</organism>
<accession>A0A080YVN7</accession>
<evidence type="ECO:0000313" key="1">
    <source>
        <dbReference type="EMBL" id="ETO58448.1"/>
    </source>
</evidence>
<dbReference type="EMBL" id="ANJA01005201">
    <property type="protein sequence ID" value="ETO58448.1"/>
    <property type="molecule type" value="Genomic_DNA"/>
</dbReference>
<dbReference type="AlphaFoldDB" id="A0A080YVN7"/>
<protein>
    <submittedName>
        <fullName evidence="1">Uncharacterized protein</fullName>
    </submittedName>
</protein>
<evidence type="ECO:0000313" key="2">
    <source>
        <dbReference type="Proteomes" id="UP000028582"/>
    </source>
</evidence>
<gene>
    <name evidence="1" type="ORF">F444_23176</name>
</gene>
<sequence length="53" mass="5998">MLGATNGHYLSRFGQPLRNCASEPEPYALTLQQRNPIFELLDNSYAANRQSRS</sequence>
<proteinExistence type="predicted"/>